<keyword evidence="15" id="KW-1185">Reference proteome</keyword>
<comment type="caution">
    <text evidence="14">The sequence shown here is derived from an EMBL/GenBank/DDBJ whole genome shotgun (WGS) entry which is preliminary data.</text>
</comment>
<comment type="similarity">
    <text evidence="2">Belongs to the TMEM175 family.</text>
</comment>
<feature type="transmembrane region" description="Helical" evidence="13">
    <location>
        <begin position="127"/>
        <end position="151"/>
    </location>
</feature>
<dbReference type="Proteomes" id="UP001597419">
    <property type="component" value="Unassembled WGS sequence"/>
</dbReference>
<feature type="transmembrane region" description="Helical" evidence="13">
    <location>
        <begin position="102"/>
        <end position="121"/>
    </location>
</feature>
<keyword evidence="11" id="KW-0407">Ion channel</keyword>
<feature type="transmembrane region" description="Helical" evidence="13">
    <location>
        <begin position="172"/>
        <end position="192"/>
    </location>
</feature>
<evidence type="ECO:0000256" key="12">
    <source>
        <dbReference type="ARBA" id="ARBA00034430"/>
    </source>
</evidence>
<dbReference type="EMBL" id="JBHUKU010000014">
    <property type="protein sequence ID" value="MFD2461577.1"/>
    <property type="molecule type" value="Genomic_DNA"/>
</dbReference>
<protein>
    <submittedName>
        <fullName evidence="14">TMEM175 family protein</fullName>
    </submittedName>
</protein>
<dbReference type="RefSeq" id="WP_345390063.1">
    <property type="nucleotide sequence ID" value="NZ_BAABHG010000004.1"/>
</dbReference>
<evidence type="ECO:0000256" key="5">
    <source>
        <dbReference type="ARBA" id="ARBA00022692"/>
    </source>
</evidence>
<evidence type="ECO:0000256" key="10">
    <source>
        <dbReference type="ARBA" id="ARBA00023136"/>
    </source>
</evidence>
<evidence type="ECO:0000256" key="8">
    <source>
        <dbReference type="ARBA" id="ARBA00022989"/>
    </source>
</evidence>
<evidence type="ECO:0000256" key="7">
    <source>
        <dbReference type="ARBA" id="ARBA00022958"/>
    </source>
</evidence>
<organism evidence="14 15">
    <name type="scientific">Amycolatopsis samaneae</name>
    <dbReference type="NCBI Taxonomy" id="664691"/>
    <lineage>
        <taxon>Bacteria</taxon>
        <taxon>Bacillati</taxon>
        <taxon>Actinomycetota</taxon>
        <taxon>Actinomycetes</taxon>
        <taxon>Pseudonocardiales</taxon>
        <taxon>Pseudonocardiaceae</taxon>
        <taxon>Amycolatopsis</taxon>
    </lineage>
</organism>
<keyword evidence="8 13" id="KW-1133">Transmembrane helix</keyword>
<keyword evidence="6" id="KW-0631">Potassium channel</keyword>
<evidence type="ECO:0000313" key="14">
    <source>
        <dbReference type="EMBL" id="MFD2461577.1"/>
    </source>
</evidence>
<evidence type="ECO:0000256" key="9">
    <source>
        <dbReference type="ARBA" id="ARBA00023065"/>
    </source>
</evidence>
<name>A0ABW5GL26_9PSEU</name>
<keyword evidence="4" id="KW-0633">Potassium transport</keyword>
<evidence type="ECO:0000256" key="3">
    <source>
        <dbReference type="ARBA" id="ARBA00022448"/>
    </source>
</evidence>
<evidence type="ECO:0000256" key="6">
    <source>
        <dbReference type="ARBA" id="ARBA00022826"/>
    </source>
</evidence>
<dbReference type="PANTHER" id="PTHR31462:SF5">
    <property type="entry name" value="ENDOSOMAL_LYSOSOMAL PROTON CHANNEL TMEM175"/>
    <property type="match status" value="1"/>
</dbReference>
<keyword evidence="3" id="KW-0813">Transport</keyword>
<feature type="transmembrane region" description="Helical" evidence="13">
    <location>
        <begin position="70"/>
        <end position="90"/>
    </location>
</feature>
<comment type="subcellular location">
    <subcellularLocation>
        <location evidence="1">Membrane</location>
        <topology evidence="1">Multi-pass membrane protein</topology>
    </subcellularLocation>
</comment>
<dbReference type="PANTHER" id="PTHR31462">
    <property type="entry name" value="ENDOSOMAL/LYSOSOMAL POTASSIUM CHANNEL TMEM175"/>
    <property type="match status" value="1"/>
</dbReference>
<keyword evidence="9" id="KW-0406">Ion transport</keyword>
<evidence type="ECO:0000256" key="2">
    <source>
        <dbReference type="ARBA" id="ARBA00006920"/>
    </source>
</evidence>
<evidence type="ECO:0000313" key="15">
    <source>
        <dbReference type="Proteomes" id="UP001597419"/>
    </source>
</evidence>
<dbReference type="Pfam" id="PF06736">
    <property type="entry name" value="TMEM175"/>
    <property type="match status" value="1"/>
</dbReference>
<keyword evidence="5 13" id="KW-0812">Transmembrane</keyword>
<evidence type="ECO:0000256" key="13">
    <source>
        <dbReference type="SAM" id="Phobius"/>
    </source>
</evidence>
<dbReference type="InterPro" id="IPR010617">
    <property type="entry name" value="TMEM175-like"/>
</dbReference>
<evidence type="ECO:0000256" key="1">
    <source>
        <dbReference type="ARBA" id="ARBA00004141"/>
    </source>
</evidence>
<gene>
    <name evidence="14" type="ORF">ACFSYJ_23430</name>
</gene>
<accession>A0ABW5GL26</accession>
<reference evidence="15" key="1">
    <citation type="journal article" date="2019" name="Int. J. Syst. Evol. Microbiol.">
        <title>The Global Catalogue of Microorganisms (GCM) 10K type strain sequencing project: providing services to taxonomists for standard genome sequencing and annotation.</title>
        <authorList>
            <consortium name="The Broad Institute Genomics Platform"/>
            <consortium name="The Broad Institute Genome Sequencing Center for Infectious Disease"/>
            <person name="Wu L."/>
            <person name="Ma J."/>
        </authorList>
    </citation>
    <scope>NUCLEOTIDE SEQUENCE [LARGE SCALE GENOMIC DNA]</scope>
    <source>
        <strain evidence="15">CGMCC 4.7643</strain>
    </source>
</reference>
<keyword evidence="10 13" id="KW-0472">Membrane</keyword>
<keyword evidence="7" id="KW-0630">Potassium</keyword>
<feature type="transmembrane region" description="Helical" evidence="13">
    <location>
        <begin position="28"/>
        <end position="50"/>
    </location>
</feature>
<proteinExistence type="inferred from homology"/>
<evidence type="ECO:0000256" key="4">
    <source>
        <dbReference type="ARBA" id="ARBA00022538"/>
    </source>
</evidence>
<evidence type="ECO:0000256" key="11">
    <source>
        <dbReference type="ARBA" id="ARBA00023303"/>
    </source>
</evidence>
<sequence length="223" mass="24932">MVDDEQPAGEHSPYFSDEEDRQYLRERLIFFSDAVVAIAITLLALDLPVPHGKTDTEVWHSFLELLPKEYLNFLVGFAVIAFFWLNHHRFFRGVYVVSPKLLRLNMLWLFFIVVSPFATRLDSEDSAFVLGPVFFAIVIAALALVLTAMAAHAARADLNRPGVPQRSGRSMIVGGLTAAGVFLLSIPVSFIHPSWGRYVWLSLVVVSSVADHLTERRAHAAAR</sequence>
<comment type="catalytic activity">
    <reaction evidence="12">
        <text>K(+)(in) = K(+)(out)</text>
        <dbReference type="Rhea" id="RHEA:29463"/>
        <dbReference type="ChEBI" id="CHEBI:29103"/>
    </reaction>
</comment>